<proteinExistence type="predicted"/>
<dbReference type="PANTHER" id="PTHR43056">
    <property type="entry name" value="PEPTIDASE S9 PROLYL OLIGOPEPTIDASE"/>
    <property type="match status" value="1"/>
</dbReference>
<comment type="caution">
    <text evidence="3">The sequence shown here is derived from an EMBL/GenBank/DDBJ whole genome shotgun (WGS) entry which is preliminary data.</text>
</comment>
<dbReference type="SUPFAM" id="SSF53474">
    <property type="entry name" value="alpha/beta-Hydrolases"/>
    <property type="match status" value="1"/>
</dbReference>
<keyword evidence="4" id="KW-1185">Reference proteome</keyword>
<dbReference type="Pfam" id="PF02129">
    <property type="entry name" value="Peptidase_S15"/>
    <property type="match status" value="1"/>
</dbReference>
<gene>
    <name evidence="3" type="ORF">RFM27_25190</name>
</gene>
<name>A0ABU4XKX4_9HYPH</name>
<protein>
    <submittedName>
        <fullName evidence="3">CocE/NonD family hydrolase</fullName>
    </submittedName>
</protein>
<dbReference type="InterPro" id="IPR008979">
    <property type="entry name" value="Galactose-bd-like_sf"/>
</dbReference>
<dbReference type="Gene3D" id="3.40.50.1820">
    <property type="entry name" value="alpha/beta hydrolase"/>
    <property type="match status" value="2"/>
</dbReference>
<dbReference type="PANTHER" id="PTHR43056:SF10">
    <property type="entry name" value="COCE_NOND FAMILY, PUTATIVE (AFU_ORTHOLOGUE AFUA_7G00600)-RELATED"/>
    <property type="match status" value="1"/>
</dbReference>
<dbReference type="Gene3D" id="2.60.120.260">
    <property type="entry name" value="Galactose-binding domain-like"/>
    <property type="match status" value="1"/>
</dbReference>
<feature type="domain" description="Xaa-Pro dipeptidyl-peptidase C-terminal" evidence="2">
    <location>
        <begin position="292"/>
        <end position="536"/>
    </location>
</feature>
<dbReference type="InterPro" id="IPR000383">
    <property type="entry name" value="Xaa-Pro-like_dom"/>
</dbReference>
<organism evidence="3 4">
    <name type="scientific">Mesorhizobium dulcispinae</name>
    <dbReference type="NCBI Taxonomy" id="3072316"/>
    <lineage>
        <taxon>Bacteria</taxon>
        <taxon>Pseudomonadati</taxon>
        <taxon>Pseudomonadota</taxon>
        <taxon>Alphaproteobacteria</taxon>
        <taxon>Hyphomicrobiales</taxon>
        <taxon>Phyllobacteriaceae</taxon>
        <taxon>Mesorhizobium</taxon>
    </lineage>
</organism>
<sequence length="674" mass="75089">MTDDLAAKLASVCIVEPLWIPLSDNCRLSGRMFAPPDFEHTPVPAVLELMPYRTRDRSRGKDTQTHSYFAARGYASIRIDIRGSGDSDGVMVDEYTPQEWADAVEAISWIAAQPWCTGKVGIIGLSWSGFNALQIAAQRPPALKAIVTTCASDDRYNDDMHYMGGCLLGDNLQYGATLFTWLGTPPDPLIVGDRWRDMWIARLEAVYPPPLRWIEHQERDSYWKSGSVCEDYSRIDAAVLAVGGWADGYTNAVMRLLSHLRSPRKGLIGPWGHAYPHFGMPGPQIDFLGYVTRWWDHWLKGVNTGMMEEPQLVAWMQESESPSNTYQNRRGHWVAEPAWPSPNVTRHNLLLGNGRLQGTVEPASGPIAITTTSPDLGTDSGEWCPYGWGADMPQDQRMEDGGSALFDTAPLSEPLQLLGGPECRLVVRVNKQEAMLSVRLNDVSPDGVSRRVTYGLFNLAHRHSQEVSDPVPVDQPVTVAVKLKDVGYEVPVGHHLRLAVSTAYWPLAMGVPHRLKLIIDSGSLTLPVRSDHSRIELELGDAVCAPYPEHHVVRPSHRGRLAVTRDLQNSITRVEVERSNGSFRLDDVNLTLHSTGTETYTMPWSDPAAATAEARRSVRFERAGGDCEVNTISRLGFQGNFYVFEGYLEALENQRTIFKREWNEKIRRSGAPVA</sequence>
<dbReference type="NCBIfam" id="TIGR00976">
    <property type="entry name" value="CocE_NonD"/>
    <property type="match status" value="1"/>
</dbReference>
<dbReference type="InterPro" id="IPR005674">
    <property type="entry name" value="CocE/Ser_esterase"/>
</dbReference>
<accession>A0ABU4XKX4</accession>
<dbReference type="GO" id="GO:0016787">
    <property type="term" value="F:hydrolase activity"/>
    <property type="evidence" value="ECO:0007669"/>
    <property type="project" value="UniProtKB-KW"/>
</dbReference>
<dbReference type="Pfam" id="PF08530">
    <property type="entry name" value="PepX_C"/>
    <property type="match status" value="1"/>
</dbReference>
<dbReference type="RefSeq" id="WP_320318281.1">
    <property type="nucleotide sequence ID" value="NZ_JAVIIX010000018.1"/>
</dbReference>
<dbReference type="EMBL" id="JAVIIZ010000019">
    <property type="protein sequence ID" value="MDX8475393.1"/>
    <property type="molecule type" value="Genomic_DNA"/>
</dbReference>
<evidence type="ECO:0000256" key="1">
    <source>
        <dbReference type="ARBA" id="ARBA00022801"/>
    </source>
</evidence>
<evidence type="ECO:0000259" key="2">
    <source>
        <dbReference type="SMART" id="SM00939"/>
    </source>
</evidence>
<keyword evidence="1 3" id="KW-0378">Hydrolase</keyword>
<dbReference type="InterPro" id="IPR050585">
    <property type="entry name" value="Xaa-Pro_dipeptidyl-ppase/CocE"/>
</dbReference>
<reference evidence="3 4" key="1">
    <citation type="submission" date="2023-08" db="EMBL/GenBank/DDBJ databases">
        <title>Implementing the SeqCode for naming new Mesorhizobium species isolated from Vachellia karroo root nodules.</title>
        <authorList>
            <person name="Van Lill M."/>
        </authorList>
    </citation>
    <scope>NUCLEOTIDE SEQUENCE [LARGE SCALE GENOMIC DNA]</scope>
    <source>
        <strain evidence="3 4">VK23A</strain>
    </source>
</reference>
<dbReference type="InterPro" id="IPR013736">
    <property type="entry name" value="Xaa-Pro_dipept_C"/>
</dbReference>
<evidence type="ECO:0000313" key="3">
    <source>
        <dbReference type="EMBL" id="MDX8475393.1"/>
    </source>
</evidence>
<dbReference type="SMART" id="SM00939">
    <property type="entry name" value="PepX_C"/>
    <property type="match status" value="1"/>
</dbReference>
<dbReference type="SUPFAM" id="SSF49785">
    <property type="entry name" value="Galactose-binding domain-like"/>
    <property type="match status" value="1"/>
</dbReference>
<evidence type="ECO:0000313" key="4">
    <source>
        <dbReference type="Proteomes" id="UP001271780"/>
    </source>
</evidence>
<dbReference type="InterPro" id="IPR029058">
    <property type="entry name" value="AB_hydrolase_fold"/>
</dbReference>
<dbReference type="Proteomes" id="UP001271780">
    <property type="component" value="Unassembled WGS sequence"/>
</dbReference>